<dbReference type="Pfam" id="PF00995">
    <property type="entry name" value="Sec1"/>
    <property type="match status" value="1"/>
</dbReference>
<keyword evidence="4" id="KW-1185">Reference proteome</keyword>
<dbReference type="InterPro" id="IPR027482">
    <property type="entry name" value="Sec1-like_dom2"/>
</dbReference>
<accession>A0A9W8AZM8</accession>
<dbReference type="InterPro" id="IPR001619">
    <property type="entry name" value="Sec1-like"/>
</dbReference>
<dbReference type="Proteomes" id="UP001151582">
    <property type="component" value="Unassembled WGS sequence"/>
</dbReference>
<dbReference type="Gene3D" id="3.40.50.1910">
    <property type="match status" value="1"/>
</dbReference>
<protein>
    <submittedName>
        <fullName evidence="3">Vesicle trafficking between the ER and Golgi</fullName>
    </submittedName>
</protein>
<dbReference type="GO" id="GO:0016192">
    <property type="term" value="P:vesicle-mediated transport"/>
    <property type="evidence" value="ECO:0007669"/>
    <property type="project" value="InterPro"/>
</dbReference>
<reference evidence="3" key="1">
    <citation type="submission" date="2022-07" db="EMBL/GenBank/DDBJ databases">
        <title>Phylogenomic reconstructions and comparative analyses of Kickxellomycotina fungi.</title>
        <authorList>
            <person name="Reynolds N.K."/>
            <person name="Stajich J.E."/>
            <person name="Barry K."/>
            <person name="Grigoriev I.V."/>
            <person name="Crous P."/>
            <person name="Smith M.E."/>
        </authorList>
    </citation>
    <scope>NUCLEOTIDE SEQUENCE</scope>
    <source>
        <strain evidence="3">RSA 567</strain>
    </source>
</reference>
<dbReference type="EMBL" id="JANBQB010001586">
    <property type="protein sequence ID" value="KAJ1970893.1"/>
    <property type="molecule type" value="Genomic_DNA"/>
</dbReference>
<evidence type="ECO:0000256" key="2">
    <source>
        <dbReference type="SAM" id="MobiDB-lite"/>
    </source>
</evidence>
<feature type="region of interest" description="Disordered" evidence="2">
    <location>
        <begin position="1"/>
        <end position="25"/>
    </location>
</feature>
<dbReference type="InterPro" id="IPR036045">
    <property type="entry name" value="Sec1-like_sf"/>
</dbReference>
<comment type="caution">
    <text evidence="3">The sequence shown here is derived from an EMBL/GenBank/DDBJ whole genome shotgun (WGS) entry which is preliminary data.</text>
</comment>
<proteinExistence type="inferred from homology"/>
<evidence type="ECO:0000256" key="1">
    <source>
        <dbReference type="ARBA" id="ARBA00009884"/>
    </source>
</evidence>
<organism evidence="3 4">
    <name type="scientific">Dimargaris verticillata</name>
    <dbReference type="NCBI Taxonomy" id="2761393"/>
    <lineage>
        <taxon>Eukaryota</taxon>
        <taxon>Fungi</taxon>
        <taxon>Fungi incertae sedis</taxon>
        <taxon>Zoopagomycota</taxon>
        <taxon>Kickxellomycotina</taxon>
        <taxon>Dimargaritomycetes</taxon>
        <taxon>Dimargaritales</taxon>
        <taxon>Dimargaritaceae</taxon>
        <taxon>Dimargaris</taxon>
    </lineage>
</organism>
<evidence type="ECO:0000313" key="4">
    <source>
        <dbReference type="Proteomes" id="UP001151582"/>
    </source>
</evidence>
<gene>
    <name evidence="3" type="primary">SLY1_2</name>
    <name evidence="3" type="ORF">H4R34_005916</name>
</gene>
<sequence length="90" mass="9602">YLYLDPRQTKRSALTSTGPKVGSGGPKAAFQEAIVFVIGGGNYLEYQNLQQFAQAANPPKTITYGGTEICNPHQFLAQLQALGPLPPPLA</sequence>
<comment type="similarity">
    <text evidence="1">Belongs to the STXBP/unc-18/SEC1 family.</text>
</comment>
<dbReference type="OrthoDB" id="10251230at2759"/>
<name>A0A9W8AZM8_9FUNG</name>
<dbReference type="SUPFAM" id="SSF56815">
    <property type="entry name" value="Sec1/munc18-like (SM) proteins"/>
    <property type="match status" value="1"/>
</dbReference>
<evidence type="ECO:0000313" key="3">
    <source>
        <dbReference type="EMBL" id="KAJ1970893.1"/>
    </source>
</evidence>
<feature type="non-terminal residue" evidence="3">
    <location>
        <position position="1"/>
    </location>
</feature>
<dbReference type="AlphaFoldDB" id="A0A9W8AZM8"/>